<name>A0ABV6W4H7_9ACTN</name>
<dbReference type="RefSeq" id="WP_380543093.1">
    <property type="nucleotide sequence ID" value="NZ_JBHFAB010000031.1"/>
</dbReference>
<sequence length="45" mass="5063">MGVNILQVLTAHGQVFMRPNSGLQDLVRMVCHRKRELAEQEAKAS</sequence>
<evidence type="ECO:0000313" key="2">
    <source>
        <dbReference type="Proteomes" id="UP001592531"/>
    </source>
</evidence>
<organism evidence="1 2">
    <name type="scientific">Streptacidiphilus cavernicola</name>
    <dbReference type="NCBI Taxonomy" id="3342716"/>
    <lineage>
        <taxon>Bacteria</taxon>
        <taxon>Bacillati</taxon>
        <taxon>Actinomycetota</taxon>
        <taxon>Actinomycetes</taxon>
        <taxon>Kitasatosporales</taxon>
        <taxon>Streptomycetaceae</taxon>
        <taxon>Streptacidiphilus</taxon>
    </lineage>
</organism>
<evidence type="ECO:0000313" key="1">
    <source>
        <dbReference type="EMBL" id="MFC1420911.1"/>
    </source>
</evidence>
<dbReference type="Proteomes" id="UP001592531">
    <property type="component" value="Unassembled WGS sequence"/>
</dbReference>
<keyword evidence="2" id="KW-1185">Reference proteome</keyword>
<accession>A0ABV6W4H7</accession>
<reference evidence="1 2" key="1">
    <citation type="submission" date="2024-09" db="EMBL/GenBank/DDBJ databases">
        <authorList>
            <person name="Lee S.D."/>
        </authorList>
    </citation>
    <scope>NUCLEOTIDE SEQUENCE [LARGE SCALE GENOMIC DNA]</scope>
    <source>
        <strain evidence="1 2">N8-3</strain>
    </source>
</reference>
<dbReference type="EMBL" id="JBHFAB010000031">
    <property type="protein sequence ID" value="MFC1420911.1"/>
    <property type="molecule type" value="Genomic_DNA"/>
</dbReference>
<protein>
    <submittedName>
        <fullName evidence="1">Uncharacterized protein</fullName>
    </submittedName>
</protein>
<proteinExistence type="predicted"/>
<comment type="caution">
    <text evidence="1">The sequence shown here is derived from an EMBL/GenBank/DDBJ whole genome shotgun (WGS) entry which is preliminary data.</text>
</comment>
<gene>
    <name evidence="1" type="ORF">ACEZDE_30335</name>
</gene>